<reference evidence="2" key="2">
    <citation type="submission" date="2020-11" db="EMBL/GenBank/DDBJ databases">
        <authorList>
            <consortium name="DOE Joint Genome Institute"/>
            <person name="Kuo A."/>
            <person name="Miyauchi S."/>
            <person name="Kiss E."/>
            <person name="Drula E."/>
            <person name="Kohler A."/>
            <person name="Sanchez-Garcia M."/>
            <person name="Andreopoulos B."/>
            <person name="Barry K.W."/>
            <person name="Bonito G."/>
            <person name="Buee M."/>
            <person name="Carver A."/>
            <person name="Chen C."/>
            <person name="Cichocki N."/>
            <person name="Clum A."/>
            <person name="Culley D."/>
            <person name="Crous P.W."/>
            <person name="Fauchery L."/>
            <person name="Girlanda M."/>
            <person name="Hayes R."/>
            <person name="Keri Z."/>
            <person name="Labutti K."/>
            <person name="Lipzen A."/>
            <person name="Lombard V."/>
            <person name="Magnuson J."/>
            <person name="Maillard F."/>
            <person name="Morin E."/>
            <person name="Murat C."/>
            <person name="Nolan M."/>
            <person name="Ohm R."/>
            <person name="Pangilinan J."/>
            <person name="Pereira M."/>
            <person name="Perotto S."/>
            <person name="Peter M."/>
            <person name="Riley R."/>
            <person name="Sitrit Y."/>
            <person name="Stielow B."/>
            <person name="Szollosi G."/>
            <person name="Zifcakova L."/>
            <person name="Stursova M."/>
            <person name="Spatafora J.W."/>
            <person name="Tedersoo L."/>
            <person name="Vaario L.-M."/>
            <person name="Yamada A."/>
            <person name="Yan M."/>
            <person name="Wang P."/>
            <person name="Xu J."/>
            <person name="Bruns T."/>
            <person name="Baldrian P."/>
            <person name="Vilgalys R."/>
            <person name="Henrissat B."/>
            <person name="Grigoriev I.V."/>
            <person name="Hibbett D."/>
            <person name="Nagy L.G."/>
            <person name="Martin F.M."/>
        </authorList>
    </citation>
    <scope>NUCLEOTIDE SEQUENCE</scope>
    <source>
        <strain evidence="2">UH-Tt-Lm1</strain>
    </source>
</reference>
<dbReference type="OrthoDB" id="2683861at2759"/>
<comment type="caution">
    <text evidence="2">The sequence shown here is derived from an EMBL/GenBank/DDBJ whole genome shotgun (WGS) entry which is preliminary data.</text>
</comment>
<feature type="compositionally biased region" description="Low complexity" evidence="1">
    <location>
        <begin position="343"/>
        <end position="358"/>
    </location>
</feature>
<protein>
    <submittedName>
        <fullName evidence="2">Uncharacterized protein</fullName>
    </submittedName>
</protein>
<name>A0A9P6HPJ3_9AGAM</name>
<dbReference type="Proteomes" id="UP000736335">
    <property type="component" value="Unassembled WGS sequence"/>
</dbReference>
<dbReference type="AlphaFoldDB" id="A0A9P6HPJ3"/>
<keyword evidence="3" id="KW-1185">Reference proteome</keyword>
<evidence type="ECO:0000313" key="3">
    <source>
        <dbReference type="Proteomes" id="UP000736335"/>
    </source>
</evidence>
<organism evidence="2 3">
    <name type="scientific">Thelephora terrestris</name>
    <dbReference type="NCBI Taxonomy" id="56493"/>
    <lineage>
        <taxon>Eukaryota</taxon>
        <taxon>Fungi</taxon>
        <taxon>Dikarya</taxon>
        <taxon>Basidiomycota</taxon>
        <taxon>Agaricomycotina</taxon>
        <taxon>Agaricomycetes</taxon>
        <taxon>Thelephorales</taxon>
        <taxon>Thelephoraceae</taxon>
        <taxon>Thelephora</taxon>
    </lineage>
</organism>
<evidence type="ECO:0000313" key="2">
    <source>
        <dbReference type="EMBL" id="KAF9792304.1"/>
    </source>
</evidence>
<reference evidence="2" key="1">
    <citation type="journal article" date="2020" name="Nat. Commun.">
        <title>Large-scale genome sequencing of mycorrhizal fungi provides insights into the early evolution of symbiotic traits.</title>
        <authorList>
            <person name="Miyauchi S."/>
            <person name="Kiss E."/>
            <person name="Kuo A."/>
            <person name="Drula E."/>
            <person name="Kohler A."/>
            <person name="Sanchez-Garcia M."/>
            <person name="Morin E."/>
            <person name="Andreopoulos B."/>
            <person name="Barry K.W."/>
            <person name="Bonito G."/>
            <person name="Buee M."/>
            <person name="Carver A."/>
            <person name="Chen C."/>
            <person name="Cichocki N."/>
            <person name="Clum A."/>
            <person name="Culley D."/>
            <person name="Crous P.W."/>
            <person name="Fauchery L."/>
            <person name="Girlanda M."/>
            <person name="Hayes R.D."/>
            <person name="Keri Z."/>
            <person name="LaButti K."/>
            <person name="Lipzen A."/>
            <person name="Lombard V."/>
            <person name="Magnuson J."/>
            <person name="Maillard F."/>
            <person name="Murat C."/>
            <person name="Nolan M."/>
            <person name="Ohm R.A."/>
            <person name="Pangilinan J."/>
            <person name="Pereira M.F."/>
            <person name="Perotto S."/>
            <person name="Peter M."/>
            <person name="Pfister S."/>
            <person name="Riley R."/>
            <person name="Sitrit Y."/>
            <person name="Stielow J.B."/>
            <person name="Szollosi G."/>
            <person name="Zifcakova L."/>
            <person name="Stursova M."/>
            <person name="Spatafora J.W."/>
            <person name="Tedersoo L."/>
            <person name="Vaario L.M."/>
            <person name="Yamada A."/>
            <person name="Yan M."/>
            <person name="Wang P."/>
            <person name="Xu J."/>
            <person name="Bruns T."/>
            <person name="Baldrian P."/>
            <person name="Vilgalys R."/>
            <person name="Dunand C."/>
            <person name="Henrissat B."/>
            <person name="Grigoriev I.V."/>
            <person name="Hibbett D."/>
            <person name="Nagy L.G."/>
            <person name="Martin F.M."/>
        </authorList>
    </citation>
    <scope>NUCLEOTIDE SEQUENCE</scope>
    <source>
        <strain evidence="2">UH-Tt-Lm1</strain>
    </source>
</reference>
<proteinExistence type="predicted"/>
<dbReference type="EMBL" id="WIUZ02000001">
    <property type="protein sequence ID" value="KAF9792304.1"/>
    <property type="molecule type" value="Genomic_DNA"/>
</dbReference>
<feature type="region of interest" description="Disordered" evidence="1">
    <location>
        <begin position="324"/>
        <end position="365"/>
    </location>
</feature>
<accession>A0A9P6HPJ3</accession>
<gene>
    <name evidence="2" type="ORF">BJ322DRAFT_1102818</name>
</gene>
<feature type="region of interest" description="Disordered" evidence="1">
    <location>
        <begin position="385"/>
        <end position="409"/>
    </location>
</feature>
<evidence type="ECO:0000256" key="1">
    <source>
        <dbReference type="SAM" id="MobiDB-lite"/>
    </source>
</evidence>
<feature type="region of interest" description="Disordered" evidence="1">
    <location>
        <begin position="625"/>
        <end position="654"/>
    </location>
</feature>
<sequence length="654" mass="72149">MAPPTWTTKEQLEFLIEEDVKWAIIKDSGGTLKSFYLQMARTFLEKWPSEDLTQTPEAIESQLQIRIANWYTNQHRQKKAPPAASKPVLDLAGKGSCKKPPLQKWQAFSSLYYHPRDSPLRAESTSDHNVRSGGNLNTFKMCLAIVYDQREANPSAVEYLSEFLPPDTNIATLDRLTFLGAFSRERCTRLSSEEVEEVQAYIEKQQLLAAEHRDCPWFLDDNYEDKPLLAENRYIQQRIDELPRVSRCAIEEIEKATGFKAILLVGGLTPANNGAISTHIHTSGHAVTTNLSFVESWGGCSELRTAFGEWLQMAYTDEEKARRQGYSASSLTPAPDAERSLIPTTPDGLTPTTPGNRTPTPPGNIMPTTPGNLTPATPCQVTPMTSVEDPVPAASPSPESCDPGTMATTPGPTAEVTPLPEVPPSPIAENIRAPLFSLSPAGPTPSLLMPTPPMTPGGATGTPHPTPLTTPPSDDPKVCTFTHDQTYPAFITPAIIEQLNTVEGGPDWVEMMRGYLKLESEFCSRRVGKLSLQNRPEEVVLWGCARKSVPSIADIQQFHEKWLAWWRSCQPNPSGLFALVISTSWWANTVETESQRKAFDSAVEDLRWVVEKLISFNSKATPCDPVPADHFPGHSGQDPGKRQVKPTPKASNRT</sequence>
<feature type="region of interest" description="Disordered" evidence="1">
    <location>
        <begin position="441"/>
        <end position="471"/>
    </location>
</feature>